<reference evidence="1" key="1">
    <citation type="submission" date="2020-05" db="UniProtKB">
        <authorList>
            <consortium name="EnsemblMetazoa"/>
        </authorList>
    </citation>
    <scope>IDENTIFICATION</scope>
    <source>
        <strain evidence="1">TTRI</strain>
    </source>
</reference>
<dbReference type="STRING" id="7395.A0A1A9UL19"/>
<sequence length="137" mass="15855">MLYYFEKGWKAARLFRDLNELFGEGTISGRSGRSRPSDFDDQSLLAAIERDEDLATQMLDDNFNIDHSTHRSSSQNAQKVDGDYDQSLLAAIERDEDLATQMLDDNFNVDHSTIVRRLKMLKKWMVTTLRVNHLKVK</sequence>
<dbReference type="Gene3D" id="1.10.10.1450">
    <property type="match status" value="1"/>
</dbReference>
<dbReference type="VEuPathDB" id="VectorBase:GAUT007964"/>
<dbReference type="AlphaFoldDB" id="A0A1A9UL19"/>
<name>A0A1A9UL19_GLOAU</name>
<dbReference type="Proteomes" id="UP000078200">
    <property type="component" value="Unassembled WGS sequence"/>
</dbReference>
<dbReference type="EnsemblMetazoa" id="GAUT007964-RA">
    <property type="protein sequence ID" value="GAUT007964-PA"/>
    <property type="gene ID" value="GAUT007964"/>
</dbReference>
<protein>
    <submittedName>
        <fullName evidence="1">Uncharacterized protein</fullName>
    </submittedName>
</protein>
<keyword evidence="2" id="KW-1185">Reference proteome</keyword>
<accession>A0A1A9UL19</accession>
<evidence type="ECO:0000313" key="2">
    <source>
        <dbReference type="Proteomes" id="UP000078200"/>
    </source>
</evidence>
<proteinExistence type="predicted"/>
<evidence type="ECO:0000313" key="1">
    <source>
        <dbReference type="EnsemblMetazoa" id="GAUT007964-PA"/>
    </source>
</evidence>
<organism evidence="1 2">
    <name type="scientific">Glossina austeni</name>
    <name type="common">Savannah tsetse fly</name>
    <dbReference type="NCBI Taxonomy" id="7395"/>
    <lineage>
        <taxon>Eukaryota</taxon>
        <taxon>Metazoa</taxon>
        <taxon>Ecdysozoa</taxon>
        <taxon>Arthropoda</taxon>
        <taxon>Hexapoda</taxon>
        <taxon>Insecta</taxon>
        <taxon>Pterygota</taxon>
        <taxon>Neoptera</taxon>
        <taxon>Endopterygota</taxon>
        <taxon>Diptera</taxon>
        <taxon>Brachycera</taxon>
        <taxon>Muscomorpha</taxon>
        <taxon>Hippoboscoidea</taxon>
        <taxon>Glossinidae</taxon>
        <taxon>Glossina</taxon>
    </lineage>
</organism>